<comment type="caution">
    <text evidence="1">The sequence shown here is derived from an EMBL/GenBank/DDBJ whole genome shotgun (WGS) entry which is preliminary data.</text>
</comment>
<proteinExistence type="predicted"/>
<reference evidence="1" key="2">
    <citation type="journal article" date="2024" name="Plant">
        <title>Genomic evolution and insights into agronomic trait innovations of Sesamum species.</title>
        <authorList>
            <person name="Miao H."/>
            <person name="Wang L."/>
            <person name="Qu L."/>
            <person name="Liu H."/>
            <person name="Sun Y."/>
            <person name="Le M."/>
            <person name="Wang Q."/>
            <person name="Wei S."/>
            <person name="Zheng Y."/>
            <person name="Lin W."/>
            <person name="Duan Y."/>
            <person name="Cao H."/>
            <person name="Xiong S."/>
            <person name="Wang X."/>
            <person name="Wei L."/>
            <person name="Li C."/>
            <person name="Ma Q."/>
            <person name="Ju M."/>
            <person name="Zhao R."/>
            <person name="Li G."/>
            <person name="Mu C."/>
            <person name="Tian Q."/>
            <person name="Mei H."/>
            <person name="Zhang T."/>
            <person name="Gao T."/>
            <person name="Zhang H."/>
        </authorList>
    </citation>
    <scope>NUCLEOTIDE SEQUENCE</scope>
    <source>
        <strain evidence="1">3651</strain>
    </source>
</reference>
<dbReference type="AlphaFoldDB" id="A0AAE1Y6W2"/>
<evidence type="ECO:0000313" key="1">
    <source>
        <dbReference type="EMBL" id="KAK4424809.1"/>
    </source>
</evidence>
<accession>A0AAE1Y6W2</accession>
<reference evidence="1" key="1">
    <citation type="submission" date="2020-06" db="EMBL/GenBank/DDBJ databases">
        <authorList>
            <person name="Li T."/>
            <person name="Hu X."/>
            <person name="Zhang T."/>
            <person name="Song X."/>
            <person name="Zhang H."/>
            <person name="Dai N."/>
            <person name="Sheng W."/>
            <person name="Hou X."/>
            <person name="Wei L."/>
        </authorList>
    </citation>
    <scope>NUCLEOTIDE SEQUENCE</scope>
    <source>
        <strain evidence="1">3651</strain>
        <tissue evidence="1">Leaf</tissue>
    </source>
</reference>
<name>A0AAE1Y6W2_9LAMI</name>
<sequence length="149" mass="16780">MGREGNELLRKGWRERNEFEAGGDESEKGDRFSLVEAKVAEETRVPLNHLTPNSICLLANYDVVDVLRFFLRVEVGAVPSSEVLHAIATCRLLGAPREVELDDLTFKNILWDQCKVREVPLAVALPPKALLPRHQKVLQPLEIPMESTL</sequence>
<evidence type="ECO:0000313" key="2">
    <source>
        <dbReference type="Proteomes" id="UP001293254"/>
    </source>
</evidence>
<dbReference type="EMBL" id="JACGWO010000006">
    <property type="protein sequence ID" value="KAK4424809.1"/>
    <property type="molecule type" value="Genomic_DNA"/>
</dbReference>
<keyword evidence="2" id="KW-1185">Reference proteome</keyword>
<protein>
    <submittedName>
        <fullName evidence="1">Uncharacterized protein</fullName>
    </submittedName>
</protein>
<organism evidence="1 2">
    <name type="scientific">Sesamum alatum</name>
    <dbReference type="NCBI Taxonomy" id="300844"/>
    <lineage>
        <taxon>Eukaryota</taxon>
        <taxon>Viridiplantae</taxon>
        <taxon>Streptophyta</taxon>
        <taxon>Embryophyta</taxon>
        <taxon>Tracheophyta</taxon>
        <taxon>Spermatophyta</taxon>
        <taxon>Magnoliopsida</taxon>
        <taxon>eudicotyledons</taxon>
        <taxon>Gunneridae</taxon>
        <taxon>Pentapetalae</taxon>
        <taxon>asterids</taxon>
        <taxon>lamiids</taxon>
        <taxon>Lamiales</taxon>
        <taxon>Pedaliaceae</taxon>
        <taxon>Sesamum</taxon>
    </lineage>
</organism>
<dbReference type="Proteomes" id="UP001293254">
    <property type="component" value="Unassembled WGS sequence"/>
</dbReference>
<gene>
    <name evidence="1" type="ORF">Salat_1674500</name>
</gene>